<evidence type="ECO:0000313" key="3">
    <source>
        <dbReference type="Proteomes" id="UP000007305"/>
    </source>
</evidence>
<keyword evidence="3" id="KW-1185">Reference proteome</keyword>
<dbReference type="AlphaFoldDB" id="A0A804MZ37"/>
<dbReference type="Proteomes" id="UP000007305">
    <property type="component" value="Chromosome 3"/>
</dbReference>
<evidence type="ECO:0000256" key="1">
    <source>
        <dbReference type="SAM" id="MobiDB-lite"/>
    </source>
</evidence>
<reference evidence="2" key="3">
    <citation type="submission" date="2021-05" db="UniProtKB">
        <authorList>
            <consortium name="EnsemblPlants"/>
        </authorList>
    </citation>
    <scope>IDENTIFICATION</scope>
    <source>
        <strain evidence="2">cv. B73</strain>
    </source>
</reference>
<dbReference type="InParanoid" id="A0A804MZ37"/>
<sequence>MTMRRAVDRPRQPRPHDATARTGRLRSGRACAPPSLPVSLDSSDGTGWPWPDQGPAAAARARRRRRQRRRQINSIGQPERSPCLCAARPCGPSIVGLQCAAFGGPHSRFALLSSPHNPAELVPLRSASTGQLFWILVHQH</sequence>
<name>A0A804MZ37_MAIZE</name>
<dbReference type="Gramene" id="Zm00001eb122510_T001">
    <property type="protein sequence ID" value="Zm00001eb122510_P001"/>
    <property type="gene ID" value="Zm00001eb122510"/>
</dbReference>
<feature type="compositionally biased region" description="Basic residues" evidence="1">
    <location>
        <begin position="60"/>
        <end position="71"/>
    </location>
</feature>
<reference evidence="3" key="1">
    <citation type="submission" date="2015-12" db="EMBL/GenBank/DDBJ databases">
        <title>Update maize B73 reference genome by single molecule sequencing technologies.</title>
        <authorList>
            <consortium name="Maize Genome Sequencing Project"/>
            <person name="Ware D."/>
        </authorList>
    </citation>
    <scope>NUCLEOTIDE SEQUENCE [LARGE SCALE GENOMIC DNA]</scope>
    <source>
        <strain evidence="3">cv. B73</strain>
    </source>
</reference>
<dbReference type="EnsemblPlants" id="Zm00001eb122510_T001">
    <property type="protein sequence ID" value="Zm00001eb122510_P001"/>
    <property type="gene ID" value="Zm00001eb122510"/>
</dbReference>
<feature type="compositionally biased region" description="Basic and acidic residues" evidence="1">
    <location>
        <begin position="1"/>
        <end position="19"/>
    </location>
</feature>
<organism evidence="2 3">
    <name type="scientific">Zea mays</name>
    <name type="common">Maize</name>
    <dbReference type="NCBI Taxonomy" id="4577"/>
    <lineage>
        <taxon>Eukaryota</taxon>
        <taxon>Viridiplantae</taxon>
        <taxon>Streptophyta</taxon>
        <taxon>Embryophyta</taxon>
        <taxon>Tracheophyta</taxon>
        <taxon>Spermatophyta</taxon>
        <taxon>Magnoliopsida</taxon>
        <taxon>Liliopsida</taxon>
        <taxon>Poales</taxon>
        <taxon>Poaceae</taxon>
        <taxon>PACMAD clade</taxon>
        <taxon>Panicoideae</taxon>
        <taxon>Andropogonodae</taxon>
        <taxon>Andropogoneae</taxon>
        <taxon>Tripsacinae</taxon>
        <taxon>Zea</taxon>
    </lineage>
</organism>
<accession>A0A804MZ37</accession>
<evidence type="ECO:0000313" key="2">
    <source>
        <dbReference type="EnsemblPlants" id="Zm00001eb122510_P001"/>
    </source>
</evidence>
<proteinExistence type="predicted"/>
<protein>
    <submittedName>
        <fullName evidence="2">Uncharacterized protein</fullName>
    </submittedName>
</protein>
<feature type="region of interest" description="Disordered" evidence="1">
    <location>
        <begin position="1"/>
        <end position="78"/>
    </location>
</feature>
<reference evidence="2" key="2">
    <citation type="submission" date="2019-07" db="EMBL/GenBank/DDBJ databases">
        <authorList>
            <person name="Seetharam A."/>
            <person name="Woodhouse M."/>
            <person name="Cannon E."/>
        </authorList>
    </citation>
    <scope>NUCLEOTIDE SEQUENCE [LARGE SCALE GENOMIC DNA]</scope>
    <source>
        <strain evidence="2">cv. B73</strain>
    </source>
</reference>